<evidence type="ECO:0000256" key="1">
    <source>
        <dbReference type="SAM" id="MobiDB-lite"/>
    </source>
</evidence>
<dbReference type="Pfam" id="PF05593">
    <property type="entry name" value="RHS_repeat"/>
    <property type="match status" value="1"/>
</dbReference>
<dbReference type="Proteomes" id="UP000886674">
    <property type="component" value="Unassembled WGS sequence"/>
</dbReference>
<feature type="compositionally biased region" description="Polar residues" evidence="1">
    <location>
        <begin position="261"/>
        <end position="276"/>
    </location>
</feature>
<feature type="compositionally biased region" description="Acidic residues" evidence="1">
    <location>
        <begin position="182"/>
        <end position="212"/>
    </location>
</feature>
<feature type="non-terminal residue" evidence="3">
    <location>
        <position position="584"/>
    </location>
</feature>
<gene>
    <name evidence="3" type="ORF">JAY77_22860</name>
</gene>
<dbReference type="AlphaFoldDB" id="A0A9E4NPE8"/>
<feature type="region of interest" description="Disordered" evidence="1">
    <location>
        <begin position="153"/>
        <end position="277"/>
    </location>
</feature>
<comment type="caution">
    <text evidence="3">The sequence shown here is derived from an EMBL/GenBank/DDBJ whole genome shotgun (WGS) entry which is preliminary data.</text>
</comment>
<reference evidence="3" key="1">
    <citation type="journal article" date="2021" name="Proc. Natl. Acad. Sci. U.S.A.">
        <title>Global biogeography of chemosynthetic symbionts reveals both localized and globally distributed symbiont groups. .</title>
        <authorList>
            <person name="Osvatic J.T."/>
            <person name="Wilkins L.G.E."/>
            <person name="Leibrecht L."/>
            <person name="Leray M."/>
            <person name="Zauner S."/>
            <person name="Polzin J."/>
            <person name="Camacho Y."/>
            <person name="Gros O."/>
            <person name="van Gils J.A."/>
            <person name="Eisen J.A."/>
            <person name="Petersen J.M."/>
            <person name="Yuen B."/>
        </authorList>
    </citation>
    <scope>NUCLEOTIDE SEQUENCE</scope>
    <source>
        <strain evidence="3">MAGclacostrist055</strain>
    </source>
</reference>
<dbReference type="EMBL" id="JAEPCR010000178">
    <property type="protein sequence ID" value="MCG7980973.1"/>
    <property type="molecule type" value="Genomic_DNA"/>
</dbReference>
<dbReference type="InterPro" id="IPR006530">
    <property type="entry name" value="YD"/>
</dbReference>
<organism evidence="3 4">
    <name type="scientific">Candidatus Thiodiazotropha taylori</name>
    <dbReference type="NCBI Taxonomy" id="2792791"/>
    <lineage>
        <taxon>Bacteria</taxon>
        <taxon>Pseudomonadati</taxon>
        <taxon>Pseudomonadota</taxon>
        <taxon>Gammaproteobacteria</taxon>
        <taxon>Chromatiales</taxon>
        <taxon>Sedimenticolaceae</taxon>
        <taxon>Candidatus Thiodiazotropha</taxon>
    </lineage>
</organism>
<protein>
    <submittedName>
        <fullName evidence="3">DUF6531 domain-containing protein</fullName>
    </submittedName>
</protein>
<sequence>DAMRRELGLRLAPLFGGDGSAEKALSAITRASLDVQDSRFTEIEIINPTIEAFDEFGREIVDPRTGDVHFGIPNSHLRWRERDVGRSGVNIQDANLLKVKVTYGYQLKVPLMDRVIPAVMRLVDPAHIHYYNARRLPITSVATVRMQSDAWRDGNNIHMMPPGGGATPPSTEDDLQNGGATPDDDEGQGGDDNDMDTPTDGDEQASGEGDSDTGDHGSGDAGTGDSGNGNNSDGDDLPPISDGDDQGPPPCDPDDAPGLTDSPTAQNAGIASSHTGNPIHVVTGNKYQQEVDLTPLPGTLGLLFKRHYNSHSDYSGPLGHGWSHSYDLGLKPDGDGYRLRQSDGRVIHFQLSDTPDQFVASRISDGWLRINQAQLTWHWRDGRQLQFSPQGQLQRIVLATGQTLRLFYNPQGKLFLVRDTQGRELSLDHYPNGRLKALYDPSGKETRYRYDDVGNLQQVTRHAGTTRIYDYEDPHDRHNLTGITDERGIRYATWAYDEQDRAVLSTHADQVGQVRLDFSTPGETQVTDSQGKVSTYTTEIRNGVALVTAIQGPGCSSCGRGDVSYRYNAQLQLIELATKDGITK</sequence>
<dbReference type="InterPro" id="IPR045351">
    <property type="entry name" value="DUF6531"/>
</dbReference>
<dbReference type="NCBIfam" id="TIGR01643">
    <property type="entry name" value="YD_repeat_2x"/>
    <property type="match status" value="2"/>
</dbReference>
<feature type="domain" description="DUF6531" evidence="2">
    <location>
        <begin position="276"/>
        <end position="349"/>
    </location>
</feature>
<accession>A0A9E4NPE8</accession>
<dbReference type="Pfam" id="PF20148">
    <property type="entry name" value="DUF6531"/>
    <property type="match status" value="1"/>
</dbReference>
<evidence type="ECO:0000313" key="3">
    <source>
        <dbReference type="EMBL" id="MCG7980973.1"/>
    </source>
</evidence>
<proteinExistence type="predicted"/>
<feature type="non-terminal residue" evidence="3">
    <location>
        <position position="1"/>
    </location>
</feature>
<dbReference type="Gene3D" id="2.180.10.10">
    <property type="entry name" value="RHS repeat-associated core"/>
    <property type="match status" value="1"/>
</dbReference>
<dbReference type="SUPFAM" id="SSF50960">
    <property type="entry name" value="TolB, C-terminal domain"/>
    <property type="match status" value="1"/>
</dbReference>
<evidence type="ECO:0000313" key="4">
    <source>
        <dbReference type="Proteomes" id="UP000886674"/>
    </source>
</evidence>
<evidence type="ECO:0000259" key="2">
    <source>
        <dbReference type="Pfam" id="PF20148"/>
    </source>
</evidence>
<dbReference type="InterPro" id="IPR031325">
    <property type="entry name" value="RHS_repeat"/>
</dbReference>
<name>A0A9E4NPE8_9GAMM</name>